<feature type="compositionally biased region" description="Basic and acidic residues" evidence="5">
    <location>
        <begin position="583"/>
        <end position="596"/>
    </location>
</feature>
<evidence type="ECO:0000313" key="8">
    <source>
        <dbReference type="EMBL" id="TCD64424.1"/>
    </source>
</evidence>
<evidence type="ECO:0000256" key="1">
    <source>
        <dbReference type="ARBA" id="ARBA00022679"/>
    </source>
</evidence>
<feature type="region of interest" description="Disordered" evidence="5">
    <location>
        <begin position="574"/>
        <end position="600"/>
    </location>
</feature>
<dbReference type="InterPro" id="IPR051681">
    <property type="entry name" value="Ser/Thr_Kinases-Pseudokinases"/>
</dbReference>
<gene>
    <name evidence="8" type="ORF">EIP91_004105</name>
</gene>
<proteinExistence type="predicted"/>
<dbReference type="Pfam" id="PF07714">
    <property type="entry name" value="PK_Tyr_Ser-Thr"/>
    <property type="match status" value="1"/>
</dbReference>
<keyword evidence="6" id="KW-0472">Membrane</keyword>
<dbReference type="AlphaFoldDB" id="A0A4R0RPU7"/>
<evidence type="ECO:0000313" key="9">
    <source>
        <dbReference type="Proteomes" id="UP000292702"/>
    </source>
</evidence>
<keyword evidence="9" id="KW-1185">Reference proteome</keyword>
<dbReference type="PROSITE" id="PS50011">
    <property type="entry name" value="PROTEIN_KINASE_DOM"/>
    <property type="match status" value="1"/>
</dbReference>
<dbReference type="OrthoDB" id="1668230at2759"/>
<dbReference type="SUPFAM" id="SSF56112">
    <property type="entry name" value="Protein kinase-like (PK-like)"/>
    <property type="match status" value="1"/>
</dbReference>
<evidence type="ECO:0000259" key="7">
    <source>
        <dbReference type="PROSITE" id="PS50011"/>
    </source>
</evidence>
<comment type="caution">
    <text evidence="8">The sequence shown here is derived from an EMBL/GenBank/DDBJ whole genome shotgun (WGS) entry which is preliminary data.</text>
</comment>
<evidence type="ECO:0000256" key="2">
    <source>
        <dbReference type="ARBA" id="ARBA00022741"/>
    </source>
</evidence>
<dbReference type="PANTHER" id="PTHR44329">
    <property type="entry name" value="SERINE/THREONINE-PROTEIN KINASE TNNI3K-RELATED"/>
    <property type="match status" value="1"/>
</dbReference>
<evidence type="ECO:0000256" key="3">
    <source>
        <dbReference type="ARBA" id="ARBA00022777"/>
    </source>
</evidence>
<dbReference type="PANTHER" id="PTHR44329:SF288">
    <property type="entry name" value="MITOGEN-ACTIVATED PROTEIN KINASE KINASE KINASE 20"/>
    <property type="match status" value="1"/>
</dbReference>
<dbReference type="InterPro" id="IPR001245">
    <property type="entry name" value="Ser-Thr/Tyr_kinase_cat_dom"/>
</dbReference>
<keyword evidence="1" id="KW-0808">Transferase</keyword>
<dbReference type="EMBL" id="RWJN01000237">
    <property type="protein sequence ID" value="TCD64424.1"/>
    <property type="molecule type" value="Genomic_DNA"/>
</dbReference>
<evidence type="ECO:0000256" key="6">
    <source>
        <dbReference type="SAM" id="Phobius"/>
    </source>
</evidence>
<evidence type="ECO:0000256" key="4">
    <source>
        <dbReference type="ARBA" id="ARBA00022840"/>
    </source>
</evidence>
<dbReference type="InterPro" id="IPR008266">
    <property type="entry name" value="Tyr_kinase_AS"/>
</dbReference>
<keyword evidence="6" id="KW-0812">Transmembrane</keyword>
<sequence>MGECRPNVKPVLSEGVKTYRPPPAHSTPSGRVHSRVPPWLTDWLEVTQDDEEAEDGKAEGKFNTVELPALEAALSTLYDALAADSKDRRRVPIKRELHRFIARCEYITGEVEQLVSAFRISILSNLLTGGGSLDEKHSIIQDFMDKISEYLSLGEAMYVAQSHRKLDGRNQDQKIQSSSKFLIRSWLQLLTKFNAALNWTLLLISEPSSSSRWFESRAHYIKKTLQSIEWHAHQYQTAMVVTRLLNATTSHGTPDAVLGQLKTLAYECCQYSPAWLALQRLAPNAWMLEKDGSWTTQKLLGTILLVLQEGIDANTDKSDQRIQARMLRTLVRSASQLQCLPPTYYLNDIRCDTRSGLRQAGGFGDVYQGRWRNDEMVALKVVRGMFGVETGEWLNPCIREIVMWRQLNHPNIQPFLGVNSSVFAPRVALVSKWERRGNVLSAIKSLDVPTLESLRCQWVMEMADGLEYLHNYDIVHGDVRGTNVLIDEDWHVRLTDFGLAVLADSSTPTNGAVAGLIPFAWAAPELVDETCKRPTFACDVFSFGRTCVEIYTGESPFGTHLSQMQIFKKLACGEQPPRPTRVATDHRTSHRTPSEDDKSDDVPNALWALLLHCWDRDPSKRPSMKSVALQAAEIDDDFEEALAREVMLLDPDPSQARRLARGVPLQHLEMTLMAFQRVVSDVPLKMTLETAVMRVEERVGVAVDPPEKERSVEEVSGSVAITVSRNKLTVEPAATVLSAPSKILYSEERSPSSGRCWSPLLRHLLLVVLRIPRKALLFIIASFAFLLSIYLSYHVRSISGFVAGVGYV</sequence>
<dbReference type="Gene3D" id="1.10.510.10">
    <property type="entry name" value="Transferase(Phosphotransferase) domain 1"/>
    <property type="match status" value="1"/>
</dbReference>
<accession>A0A4R0RPU7</accession>
<dbReference type="InterPro" id="IPR000719">
    <property type="entry name" value="Prot_kinase_dom"/>
</dbReference>
<keyword evidence="4" id="KW-0067">ATP-binding</keyword>
<feature type="transmembrane region" description="Helical" evidence="6">
    <location>
        <begin position="775"/>
        <end position="793"/>
    </location>
</feature>
<organism evidence="8 9">
    <name type="scientific">Steccherinum ochraceum</name>
    <dbReference type="NCBI Taxonomy" id="92696"/>
    <lineage>
        <taxon>Eukaryota</taxon>
        <taxon>Fungi</taxon>
        <taxon>Dikarya</taxon>
        <taxon>Basidiomycota</taxon>
        <taxon>Agaricomycotina</taxon>
        <taxon>Agaricomycetes</taxon>
        <taxon>Polyporales</taxon>
        <taxon>Steccherinaceae</taxon>
        <taxon>Steccherinum</taxon>
    </lineage>
</organism>
<dbReference type="PROSITE" id="PS00109">
    <property type="entry name" value="PROTEIN_KINASE_TYR"/>
    <property type="match status" value="1"/>
</dbReference>
<keyword evidence="3" id="KW-0418">Kinase</keyword>
<dbReference type="Proteomes" id="UP000292702">
    <property type="component" value="Unassembled WGS sequence"/>
</dbReference>
<keyword evidence="2" id="KW-0547">Nucleotide-binding</keyword>
<dbReference type="GO" id="GO:0004674">
    <property type="term" value="F:protein serine/threonine kinase activity"/>
    <property type="evidence" value="ECO:0007669"/>
    <property type="project" value="TreeGrafter"/>
</dbReference>
<feature type="region of interest" description="Disordered" evidence="5">
    <location>
        <begin position="1"/>
        <end position="34"/>
    </location>
</feature>
<feature type="domain" description="Protein kinase" evidence="7">
    <location>
        <begin position="352"/>
        <end position="639"/>
    </location>
</feature>
<keyword evidence="6" id="KW-1133">Transmembrane helix</keyword>
<name>A0A4R0RPU7_9APHY</name>
<dbReference type="STRING" id="92696.A0A4R0RPU7"/>
<dbReference type="InterPro" id="IPR011009">
    <property type="entry name" value="Kinase-like_dom_sf"/>
</dbReference>
<dbReference type="GO" id="GO:0005524">
    <property type="term" value="F:ATP binding"/>
    <property type="evidence" value="ECO:0007669"/>
    <property type="project" value="UniProtKB-KW"/>
</dbReference>
<reference evidence="8 9" key="1">
    <citation type="submission" date="2018-11" db="EMBL/GenBank/DDBJ databases">
        <title>Genome assembly of Steccherinum ochraceum LE-BIN_3174, the white-rot fungus of the Steccherinaceae family (The Residual Polyporoid clade, Polyporales, Basidiomycota).</title>
        <authorList>
            <person name="Fedorova T.V."/>
            <person name="Glazunova O.A."/>
            <person name="Landesman E.O."/>
            <person name="Moiseenko K.V."/>
            <person name="Psurtseva N.V."/>
            <person name="Savinova O.S."/>
            <person name="Shakhova N.V."/>
            <person name="Tyazhelova T.V."/>
            <person name="Vasina D.V."/>
        </authorList>
    </citation>
    <scope>NUCLEOTIDE SEQUENCE [LARGE SCALE GENOMIC DNA]</scope>
    <source>
        <strain evidence="8 9">LE-BIN_3174</strain>
    </source>
</reference>
<evidence type="ECO:0000256" key="5">
    <source>
        <dbReference type="SAM" id="MobiDB-lite"/>
    </source>
</evidence>
<protein>
    <recommendedName>
        <fullName evidence="7">Protein kinase domain-containing protein</fullName>
    </recommendedName>
</protein>